<feature type="compositionally biased region" description="Polar residues" evidence="1">
    <location>
        <begin position="15"/>
        <end position="26"/>
    </location>
</feature>
<accession>A0A6A5U6Q3</accession>
<name>A0A6A5U6Q3_9PLEO</name>
<keyword evidence="3" id="KW-1185">Reference proteome</keyword>
<proteinExistence type="predicted"/>
<gene>
    <name evidence="2" type="ORF">CC80DRAFT_501291</name>
</gene>
<feature type="region of interest" description="Disordered" evidence="1">
    <location>
        <begin position="296"/>
        <end position="322"/>
    </location>
</feature>
<dbReference type="Proteomes" id="UP000800035">
    <property type="component" value="Unassembled WGS sequence"/>
</dbReference>
<feature type="compositionally biased region" description="Basic residues" evidence="1">
    <location>
        <begin position="1"/>
        <end position="11"/>
    </location>
</feature>
<feature type="compositionally biased region" description="Low complexity" evidence="1">
    <location>
        <begin position="308"/>
        <end position="318"/>
    </location>
</feature>
<evidence type="ECO:0000256" key="1">
    <source>
        <dbReference type="SAM" id="MobiDB-lite"/>
    </source>
</evidence>
<organism evidence="2 3">
    <name type="scientific">Byssothecium circinans</name>
    <dbReference type="NCBI Taxonomy" id="147558"/>
    <lineage>
        <taxon>Eukaryota</taxon>
        <taxon>Fungi</taxon>
        <taxon>Dikarya</taxon>
        <taxon>Ascomycota</taxon>
        <taxon>Pezizomycotina</taxon>
        <taxon>Dothideomycetes</taxon>
        <taxon>Pleosporomycetidae</taxon>
        <taxon>Pleosporales</taxon>
        <taxon>Massarineae</taxon>
        <taxon>Massarinaceae</taxon>
        <taxon>Byssothecium</taxon>
    </lineage>
</organism>
<feature type="compositionally biased region" description="Basic and acidic residues" evidence="1">
    <location>
        <begin position="81"/>
        <end position="91"/>
    </location>
</feature>
<dbReference type="EMBL" id="ML976983">
    <property type="protein sequence ID" value="KAF1960000.1"/>
    <property type="molecule type" value="Genomic_DNA"/>
</dbReference>
<evidence type="ECO:0000313" key="2">
    <source>
        <dbReference type="EMBL" id="KAF1960000.1"/>
    </source>
</evidence>
<protein>
    <submittedName>
        <fullName evidence="2">Uncharacterized protein</fullName>
    </submittedName>
</protein>
<dbReference type="AlphaFoldDB" id="A0A6A5U6Q3"/>
<reference evidence="2" key="1">
    <citation type="journal article" date="2020" name="Stud. Mycol.">
        <title>101 Dothideomycetes genomes: a test case for predicting lifestyles and emergence of pathogens.</title>
        <authorList>
            <person name="Haridas S."/>
            <person name="Albert R."/>
            <person name="Binder M."/>
            <person name="Bloem J."/>
            <person name="Labutti K."/>
            <person name="Salamov A."/>
            <person name="Andreopoulos B."/>
            <person name="Baker S."/>
            <person name="Barry K."/>
            <person name="Bills G."/>
            <person name="Bluhm B."/>
            <person name="Cannon C."/>
            <person name="Castanera R."/>
            <person name="Culley D."/>
            <person name="Daum C."/>
            <person name="Ezra D."/>
            <person name="Gonzalez J."/>
            <person name="Henrissat B."/>
            <person name="Kuo A."/>
            <person name="Liang C."/>
            <person name="Lipzen A."/>
            <person name="Lutzoni F."/>
            <person name="Magnuson J."/>
            <person name="Mondo S."/>
            <person name="Nolan M."/>
            <person name="Ohm R."/>
            <person name="Pangilinan J."/>
            <person name="Park H.-J."/>
            <person name="Ramirez L."/>
            <person name="Alfaro M."/>
            <person name="Sun H."/>
            <person name="Tritt A."/>
            <person name="Yoshinaga Y."/>
            <person name="Zwiers L.-H."/>
            <person name="Turgeon B."/>
            <person name="Goodwin S."/>
            <person name="Spatafora J."/>
            <person name="Crous P."/>
            <person name="Grigoriev I."/>
        </authorList>
    </citation>
    <scope>NUCLEOTIDE SEQUENCE</scope>
    <source>
        <strain evidence="2">CBS 675.92</strain>
    </source>
</reference>
<sequence>MRIFRWHRKKGKAADNSNSQTETANNIDLDDENTNTVVEPEPHELSEEEWIEVDSREWTDDKLLDDARPGRRIVQEQVENFPRDCEEESQREGQAGSGKAGKPTIISHAEVYRQHIRRRDELRATATLKQEATSVLVETAVELQRSLVESLKEVESQERSMTTPDTRIVMEEENPPRFPSFAAPPSPISPPFCSICPNPEFCPNHPPNQKDDRSFLPFVIVHSIINDQAIGPKRPSSPGFFSLIPSPSSSFSFSSDLAPRSPCETFKKRGDKEIGGSELSPFLVVSLGESGVEIAVESPTTQSEDSPKSSSISSGNDSTSEDEDLFSSFVMVGLSNLNRETETEVRCSRPRLKWRQQRWQVQKAILSKISGSESWGEGCFVNSKDGWVEEMQEIADCGRPGRRFWRA</sequence>
<evidence type="ECO:0000313" key="3">
    <source>
        <dbReference type="Proteomes" id="UP000800035"/>
    </source>
</evidence>
<feature type="region of interest" description="Disordered" evidence="1">
    <location>
        <begin position="1"/>
        <end position="49"/>
    </location>
</feature>
<feature type="region of interest" description="Disordered" evidence="1">
    <location>
        <begin position="80"/>
        <end position="102"/>
    </location>
</feature>